<evidence type="ECO:0000259" key="5">
    <source>
        <dbReference type="Pfam" id="PF01526"/>
    </source>
</evidence>
<accession>A0A832M263</accession>
<dbReference type="Pfam" id="PF13700">
    <property type="entry name" value="DUF4158"/>
    <property type="match status" value="1"/>
</dbReference>
<dbReference type="InterPro" id="IPR047653">
    <property type="entry name" value="Tn3-like_transpos"/>
</dbReference>
<keyword evidence="2" id="KW-0815">Transposition</keyword>
<dbReference type="Pfam" id="PF01526">
    <property type="entry name" value="DDE_Tnp_Tn3"/>
    <property type="match status" value="1"/>
</dbReference>
<protein>
    <submittedName>
        <fullName evidence="7">Tn3 family transposase</fullName>
    </submittedName>
</protein>
<dbReference type="GO" id="GO:0004803">
    <property type="term" value="F:transposase activity"/>
    <property type="evidence" value="ECO:0007669"/>
    <property type="project" value="InterPro"/>
</dbReference>
<proteinExistence type="inferred from homology"/>
<evidence type="ECO:0000256" key="2">
    <source>
        <dbReference type="ARBA" id="ARBA00022578"/>
    </source>
</evidence>
<dbReference type="InterPro" id="IPR025296">
    <property type="entry name" value="DUF4158"/>
</dbReference>
<keyword evidence="4" id="KW-0233">DNA recombination</keyword>
<evidence type="ECO:0000256" key="3">
    <source>
        <dbReference type="ARBA" id="ARBA00023125"/>
    </source>
</evidence>
<name>A0A832M263_9CYAN</name>
<dbReference type="GO" id="GO:0006313">
    <property type="term" value="P:DNA transposition"/>
    <property type="evidence" value="ECO:0007669"/>
    <property type="project" value="InterPro"/>
</dbReference>
<dbReference type="GO" id="GO:0003677">
    <property type="term" value="F:DNA binding"/>
    <property type="evidence" value="ECO:0007669"/>
    <property type="project" value="UniProtKB-KW"/>
</dbReference>
<sequence>MPVQFLSQADHDQLNRFPQEISHEELNSFFLLSSADYQEIDFIRGDYNRLGFALQLGCLRYLGFFPDDLLQIPQVVVQYVAQQLAVVPELLAFYGKRTSTQRHHQRQIQTLAGYRRAMTADIVELEQWLLQRALEHDKPTLLFTMACEFLKQNKIIRIGTTRLAHKVSKARQEAQNTIYQSLQSLLTKDCCLFLDKLLKVDDDLGRTPLSWLQRTPTGDNPKQILETLDKIAFLQQHQVNQWNLTHLNPNRINHLARIGARATNQYLQRANEAKRYPILVAFLKQSLYNFTDDLIEMVDQRIWKLYGEAKRNFEQDRLKATETINEKLQTLYDLGQLLLNPDVEDHTIRIKAFEQISQIQLQTAIGETKQLIRPQNDAYVDYFGKSYQRVRHFSNRFLATLQFQSGQEHQGLLKALQLVREIHAGTRRKVPDDAPTGFVPEAWLPYVVQSDEIDRRYYELTALWVLRQELRSGAIYLSHSRRFSELESYFIPKEEWVVQRDQAVNLLGTPLEAQARLAERETDLFALMDAVETLLNDPDGDLREEKGDLVLSPIEAQERSAELKQLAQAISTRLPQLDITDLLIEVDGWTGFSDAFKHLGGSSHRDNHLLLHLYGCLLAQACNLELKQLATSAELSYPHLSWCNTWYIREDTLREANNALVNYHYRQPLSQLWGGGMLSSSDGQRFPVKGSVRQGRAVPRYFGYGKGITFYSWTSDQFSQYGSKAVPTTVRDATYVLDEILNNETELPILEHTTDTAGYTEVVFALFDLLGLQFSPRIRDLADQQLYRTSSVDLENYPNLKSHLSNVINQERIVQHWDDMLRLAGSLKQGWVTASLIIQKLQAFPRKHPLTRTLQEYGRLIKTIHILRWYADETNRRRLNRQLNKGEALHSLRSHLCYANQGEIREQQDEQLHNQVGCLNLVTNAVIVWNSVYIEKVVQQLKQEGHFPGDEELKHIWPTRHAHINVYGRYHFNQEQVGKKQQLRELRQPGFQP</sequence>
<dbReference type="InterPro" id="IPR002513">
    <property type="entry name" value="Tn3_Tnp_DDE_dom"/>
</dbReference>
<comment type="caution">
    <text evidence="7">The sequence shown here is derived from an EMBL/GenBank/DDBJ whole genome shotgun (WGS) entry which is preliminary data.</text>
</comment>
<feature type="domain" description="Tn3 transposase DDE" evidence="5">
    <location>
        <begin position="581"/>
        <end position="970"/>
    </location>
</feature>
<gene>
    <name evidence="7" type="ORF">ENR47_00645</name>
</gene>
<evidence type="ECO:0000259" key="6">
    <source>
        <dbReference type="Pfam" id="PF13700"/>
    </source>
</evidence>
<evidence type="ECO:0000256" key="4">
    <source>
        <dbReference type="ARBA" id="ARBA00023172"/>
    </source>
</evidence>
<evidence type="ECO:0000313" key="7">
    <source>
        <dbReference type="EMBL" id="HGW92780.1"/>
    </source>
</evidence>
<feature type="domain" description="DUF4158" evidence="6">
    <location>
        <begin position="5"/>
        <end position="169"/>
    </location>
</feature>
<organism evidence="7">
    <name type="scientific">Oscillatoriales cyanobacterium SpSt-402</name>
    <dbReference type="NCBI Taxonomy" id="2282168"/>
    <lineage>
        <taxon>Bacteria</taxon>
        <taxon>Bacillati</taxon>
        <taxon>Cyanobacteriota</taxon>
        <taxon>Cyanophyceae</taxon>
        <taxon>Oscillatoriophycideae</taxon>
        <taxon>Oscillatoriales</taxon>
    </lineage>
</organism>
<dbReference type="NCBIfam" id="NF033527">
    <property type="entry name" value="transpos_Tn3"/>
    <property type="match status" value="1"/>
</dbReference>
<reference evidence="7" key="1">
    <citation type="journal article" date="2020" name="mSystems">
        <title>Genome- and Community-Level Interaction Insights into Carbon Utilization and Element Cycling Functions of Hydrothermarchaeota in Hydrothermal Sediment.</title>
        <authorList>
            <person name="Zhou Z."/>
            <person name="Liu Y."/>
            <person name="Xu W."/>
            <person name="Pan J."/>
            <person name="Luo Z.H."/>
            <person name="Li M."/>
        </authorList>
    </citation>
    <scope>NUCLEOTIDE SEQUENCE [LARGE SCALE GENOMIC DNA]</scope>
    <source>
        <strain evidence="7">SpSt-402</strain>
    </source>
</reference>
<dbReference type="AlphaFoldDB" id="A0A832M263"/>
<evidence type="ECO:0000256" key="1">
    <source>
        <dbReference type="ARBA" id="ARBA00009402"/>
    </source>
</evidence>
<dbReference type="EMBL" id="DSRD01000040">
    <property type="protein sequence ID" value="HGW92780.1"/>
    <property type="molecule type" value="Genomic_DNA"/>
</dbReference>
<keyword evidence="3" id="KW-0238">DNA-binding</keyword>
<comment type="similarity">
    <text evidence="1">Belongs to the transposase 7 family.</text>
</comment>